<dbReference type="Proteomes" id="UP000053800">
    <property type="component" value="Unassembled WGS sequence"/>
</dbReference>
<dbReference type="EC" id="3.1.1.-" evidence="3"/>
<dbReference type="Pfam" id="PF00135">
    <property type="entry name" value="COesterase"/>
    <property type="match status" value="1"/>
</dbReference>
<dbReference type="InterPro" id="IPR019826">
    <property type="entry name" value="Carboxylesterase_B_AS"/>
</dbReference>
<gene>
    <name evidence="5" type="ORF">I314_06344</name>
</gene>
<protein>
    <recommendedName>
        <fullName evidence="3">Carboxylic ester hydrolase</fullName>
        <ecNumber evidence="3">3.1.1.-</ecNumber>
    </recommendedName>
</protein>
<dbReference type="PANTHER" id="PTHR11559">
    <property type="entry name" value="CARBOXYLESTERASE"/>
    <property type="match status" value="1"/>
</dbReference>
<dbReference type="InterPro" id="IPR019819">
    <property type="entry name" value="Carboxylesterase_B_CS"/>
</dbReference>
<organism evidence="5 6">
    <name type="scientific">Cryptococcus bacillisporus CA1873</name>
    <dbReference type="NCBI Taxonomy" id="1296111"/>
    <lineage>
        <taxon>Eukaryota</taxon>
        <taxon>Fungi</taxon>
        <taxon>Dikarya</taxon>
        <taxon>Basidiomycota</taxon>
        <taxon>Agaricomycotina</taxon>
        <taxon>Tremellomycetes</taxon>
        <taxon>Tremellales</taxon>
        <taxon>Cryptococcaceae</taxon>
        <taxon>Cryptococcus</taxon>
        <taxon>Cryptococcus gattii species complex</taxon>
    </lineage>
</organism>
<sequence>MRWLNILPLFLSFVADASPLHRRQETSSTVSVPEFTLVPASTIASNASVAISSAIEPGASSFASSSIVESGNSSISASNGTIPSPSSNVTQAAPAVTIYPDTSSGQPIEITGARVTSAGQDVYLGIPFASPPIGDLRFAPPVSYTYNSSTFQATTAPPACMQTNLLVHKISEDCLYLNVYAPAKSNATTDRLPVMVWVYGGSFTSGSSNLYPGTGLVAYAERIGSPIIYVAINYRLGAFGWGTGSGFAENNAANLGLRDIMKGLSWVQENIWAFGGNPDQVTVFGESAGAISISLLFLNQSTTLFSAAIMESGAQSTAPIGPTNTTWEDAYNALLAATNCTSPSAGNVTQFQCLKELPAKELLQGQLAVRNQTAFAAGFIYAPTIDGDLITDSPHTLLSQGQFANKPFITGNNKDEGTRFVPPWINGTKFGLDLINLAEPIDPSNETLAQLITMYPNDPSLGSPFDTGNETFGLDPSFKQFAAINGDAQFQSPRRHFLQQANKYGNNHTWTYQFEQLTPGAPKYLGSYHGSEIIYVFGRVKCDLATSAGSNAKYSEADRKLSEAMMAYWYALLLFSPYPSFLSNQSLSQKFADKRNNYRINFAHHHNPNGNGDSGTTGSANATYWPTYEDNFDNKNMLRLKSDNITVFRDDYREKGMQFFLDHPKEFNARRRRWLPT</sequence>
<keyword evidence="3" id="KW-0732">Signal</keyword>
<evidence type="ECO:0000313" key="6">
    <source>
        <dbReference type="Proteomes" id="UP000053800"/>
    </source>
</evidence>
<dbReference type="EMBL" id="KN848909">
    <property type="protein sequence ID" value="KIR57839.1"/>
    <property type="molecule type" value="Genomic_DNA"/>
</dbReference>
<feature type="chain" id="PRO_5044970625" description="Carboxylic ester hydrolase" evidence="3">
    <location>
        <begin position="18"/>
        <end position="677"/>
    </location>
</feature>
<dbReference type="PROSITE" id="PS00941">
    <property type="entry name" value="CARBOXYLESTERASE_B_2"/>
    <property type="match status" value="1"/>
</dbReference>
<accession>A0ABR5B2M4</accession>
<name>A0ABR5B2M4_CRYGA</name>
<feature type="signal peptide" evidence="3">
    <location>
        <begin position="1"/>
        <end position="17"/>
    </location>
</feature>
<dbReference type="Gene3D" id="3.40.50.1820">
    <property type="entry name" value="alpha/beta hydrolase"/>
    <property type="match status" value="1"/>
</dbReference>
<evidence type="ECO:0000256" key="1">
    <source>
        <dbReference type="ARBA" id="ARBA00005964"/>
    </source>
</evidence>
<dbReference type="SUPFAM" id="SSF53474">
    <property type="entry name" value="alpha/beta-Hydrolases"/>
    <property type="match status" value="1"/>
</dbReference>
<dbReference type="PROSITE" id="PS00122">
    <property type="entry name" value="CARBOXYLESTERASE_B_1"/>
    <property type="match status" value="1"/>
</dbReference>
<dbReference type="InterPro" id="IPR029058">
    <property type="entry name" value="AB_hydrolase_fold"/>
</dbReference>
<keyword evidence="2 3" id="KW-0378">Hydrolase</keyword>
<evidence type="ECO:0000256" key="3">
    <source>
        <dbReference type="RuleBase" id="RU361235"/>
    </source>
</evidence>
<dbReference type="InterPro" id="IPR002018">
    <property type="entry name" value="CarbesteraseB"/>
</dbReference>
<keyword evidence="6" id="KW-1185">Reference proteome</keyword>
<feature type="domain" description="Carboxylesterase type B" evidence="4">
    <location>
        <begin position="110"/>
        <end position="570"/>
    </location>
</feature>
<dbReference type="InterPro" id="IPR050309">
    <property type="entry name" value="Type-B_Carboxylest/Lipase"/>
</dbReference>
<evidence type="ECO:0000313" key="5">
    <source>
        <dbReference type="EMBL" id="KIR57839.1"/>
    </source>
</evidence>
<comment type="similarity">
    <text evidence="1 3">Belongs to the type-B carboxylesterase/lipase family.</text>
</comment>
<reference evidence="5 6" key="1">
    <citation type="submission" date="2015-01" db="EMBL/GenBank/DDBJ databases">
        <title>The Genome Sequence of Cryptococcus gattii CA1873.</title>
        <authorList>
            <consortium name="The Broad Institute Genomics Platform"/>
            <person name="Cuomo C."/>
            <person name="Litvintseva A."/>
            <person name="Chen Y."/>
            <person name="Heitman J."/>
            <person name="Sun S."/>
            <person name="Springer D."/>
            <person name="Dromer F."/>
            <person name="Young S."/>
            <person name="Zeng Q."/>
            <person name="Gargeya S."/>
            <person name="Abouelleil A."/>
            <person name="Alvarado L."/>
            <person name="Chapman S.B."/>
            <person name="Gainer-Dewar J."/>
            <person name="Goldberg J."/>
            <person name="Griggs A."/>
            <person name="Gujja S."/>
            <person name="Hansen M."/>
            <person name="Howarth C."/>
            <person name="Imamovic A."/>
            <person name="Larimer J."/>
            <person name="Murphy C."/>
            <person name="Naylor J."/>
            <person name="Pearson M."/>
            <person name="Priest M."/>
            <person name="Roberts A."/>
            <person name="Saif S."/>
            <person name="Shea T."/>
            <person name="Sykes S."/>
            <person name="Wortman J."/>
            <person name="Nusbaum C."/>
            <person name="Birren B."/>
        </authorList>
    </citation>
    <scope>NUCLEOTIDE SEQUENCE [LARGE SCALE GENOMIC DNA]</scope>
    <source>
        <strain evidence="5 6">CA1873</strain>
    </source>
</reference>
<evidence type="ECO:0000256" key="2">
    <source>
        <dbReference type="ARBA" id="ARBA00022801"/>
    </source>
</evidence>
<proteinExistence type="inferred from homology"/>
<evidence type="ECO:0000259" key="4">
    <source>
        <dbReference type="Pfam" id="PF00135"/>
    </source>
</evidence>